<dbReference type="GO" id="GO:0015035">
    <property type="term" value="F:protein-disulfide reductase activity"/>
    <property type="evidence" value="ECO:0007669"/>
    <property type="project" value="InterPro"/>
</dbReference>
<reference evidence="2" key="1">
    <citation type="submission" date="2016-10" db="EMBL/GenBank/DDBJ databases">
        <authorList>
            <person name="Varghese N."/>
            <person name="Submissions S."/>
        </authorList>
    </citation>
    <scope>NUCLEOTIDE SEQUENCE [LARGE SCALE GENOMIC DNA]</scope>
    <source>
        <strain evidence="2">DSM 24740</strain>
    </source>
</reference>
<evidence type="ECO:0000313" key="2">
    <source>
        <dbReference type="Proteomes" id="UP000199021"/>
    </source>
</evidence>
<dbReference type="AlphaFoldDB" id="A0A1H9LBL7"/>
<dbReference type="OrthoDB" id="9785438at2"/>
<evidence type="ECO:0000313" key="1">
    <source>
        <dbReference type="EMBL" id="SER08619.1"/>
    </source>
</evidence>
<organism evidence="1 2">
    <name type="scientific">Neolewinella agarilytica</name>
    <dbReference type="NCBI Taxonomy" id="478744"/>
    <lineage>
        <taxon>Bacteria</taxon>
        <taxon>Pseudomonadati</taxon>
        <taxon>Bacteroidota</taxon>
        <taxon>Saprospiria</taxon>
        <taxon>Saprospirales</taxon>
        <taxon>Lewinellaceae</taxon>
        <taxon>Neolewinella</taxon>
    </lineage>
</organism>
<accession>A0A1H9LBL7</accession>
<gene>
    <name evidence="1" type="ORF">SAMN05444359_12382</name>
</gene>
<dbReference type="InterPro" id="IPR007263">
    <property type="entry name" value="DCC1-like"/>
</dbReference>
<dbReference type="InParanoid" id="A0A1H9LBL7"/>
<dbReference type="Pfam" id="PF04134">
    <property type="entry name" value="DCC1-like"/>
    <property type="match status" value="1"/>
</dbReference>
<proteinExistence type="predicted"/>
<dbReference type="PANTHER" id="PTHR33639">
    <property type="entry name" value="THIOL-DISULFIDE OXIDOREDUCTASE DCC"/>
    <property type="match status" value="1"/>
</dbReference>
<name>A0A1H9LBL7_9BACT</name>
<keyword evidence="2" id="KW-1185">Reference proteome</keyword>
<dbReference type="EMBL" id="FOFB01000023">
    <property type="protein sequence ID" value="SER08619.1"/>
    <property type="molecule type" value="Genomic_DNA"/>
</dbReference>
<dbReference type="FunCoup" id="A0A1H9LBL7">
    <property type="interactions" value="22"/>
</dbReference>
<dbReference type="STRING" id="478744.SAMN05444359_12382"/>
<sequence length="135" mass="15038">MPTDHPILFFDGVCNLCNGAVQWFITHDEEGVLRFASLQSDLAQELLPRAGIDPSALSSLVLYEAGAAYTQSAGALRAAKHLNGWPKPLATVLSWFPRFLSDGVYDLIATNRYRWFGKQEACLLPRPEWKARFVG</sequence>
<dbReference type="PANTHER" id="PTHR33639:SF2">
    <property type="entry name" value="DUF393 DOMAIN-CONTAINING PROTEIN"/>
    <property type="match status" value="1"/>
</dbReference>
<protein>
    <submittedName>
        <fullName evidence="1">Predicted thiol-disulfide oxidoreductase YuxK, DCC family</fullName>
    </submittedName>
</protein>
<dbReference type="Proteomes" id="UP000199021">
    <property type="component" value="Unassembled WGS sequence"/>
</dbReference>
<dbReference type="RefSeq" id="WP_090171540.1">
    <property type="nucleotide sequence ID" value="NZ_FOFB01000023.1"/>
</dbReference>
<dbReference type="InterPro" id="IPR052927">
    <property type="entry name" value="DCC_oxidoreductase"/>
</dbReference>